<organism evidence="3 4">
    <name type="scientific">Cichlidogyrus casuarinus</name>
    <dbReference type="NCBI Taxonomy" id="1844966"/>
    <lineage>
        <taxon>Eukaryota</taxon>
        <taxon>Metazoa</taxon>
        <taxon>Spiralia</taxon>
        <taxon>Lophotrochozoa</taxon>
        <taxon>Platyhelminthes</taxon>
        <taxon>Monogenea</taxon>
        <taxon>Monopisthocotylea</taxon>
        <taxon>Dactylogyridea</taxon>
        <taxon>Ancyrocephalidae</taxon>
        <taxon>Cichlidogyrus</taxon>
    </lineage>
</organism>
<evidence type="ECO:0000313" key="3">
    <source>
        <dbReference type="EMBL" id="KAL3310500.1"/>
    </source>
</evidence>
<accession>A0ABD2PSQ0</accession>
<evidence type="ECO:0000256" key="1">
    <source>
        <dbReference type="SAM" id="Phobius"/>
    </source>
</evidence>
<feature type="chain" id="PRO_5044747603" evidence="2">
    <location>
        <begin position="19"/>
        <end position="466"/>
    </location>
</feature>
<reference evidence="3 4" key="1">
    <citation type="submission" date="2024-11" db="EMBL/GenBank/DDBJ databases">
        <title>Adaptive evolution of stress response genes in parasites aligns with host niche diversity.</title>
        <authorList>
            <person name="Hahn C."/>
            <person name="Resl P."/>
        </authorList>
    </citation>
    <scope>NUCLEOTIDE SEQUENCE [LARGE SCALE GENOMIC DNA]</scope>
    <source>
        <strain evidence="3">EGGRZ-B1_66</strain>
        <tissue evidence="3">Body</tissue>
    </source>
</reference>
<keyword evidence="1" id="KW-1133">Transmembrane helix</keyword>
<feature type="transmembrane region" description="Helical" evidence="1">
    <location>
        <begin position="46"/>
        <end position="68"/>
    </location>
</feature>
<proteinExistence type="predicted"/>
<comment type="caution">
    <text evidence="3">The sequence shown here is derived from an EMBL/GenBank/DDBJ whole genome shotgun (WGS) entry which is preliminary data.</text>
</comment>
<evidence type="ECO:0000256" key="2">
    <source>
        <dbReference type="SAM" id="SignalP"/>
    </source>
</evidence>
<name>A0ABD2PSQ0_9PLAT</name>
<keyword evidence="4" id="KW-1185">Reference proteome</keyword>
<sequence length="466" mass="52358">MLNSFLFVFMLKVDNTNSSTTLPNTSANQKNDTPSMEHMKISKSSLVVFMVCSVIMFLTFFGSLPFMLKSLWALLREPGCNLTKVIYALREHGQEKLLSSVPNRKGDSFMDLELGGTGNTSSGRKNLFNRLQSQSNSRNALKDAESIAKQEFQRICETVNIFDMFSSTQQTRLVVMLDARSIKNRDALFKLIYRINSLLLLESNAPVAIIIAARFKTLLSEYAIDPSQSVFSNMDASSGAMANGRSHAQSNHSTLFEPLTRTRALNDSFHLVHSSLHLPIYLYNSPERKHEIALLEASHKIQLIQSSVTINGVMVNLGVTDDHSLLEPQMSHDLGQSKSTGKTGGIADLFLQKVELNEFNLKVLKSLTKSLLSSTEYGLTNLLLDDRSPDRLEAFVEKECKGRFSLADLYRLNAFSFTMNPYLYSTMRGIVSHFSSLILFLKKTFSNGWVLHLRTQYPTLQTRSCL</sequence>
<gene>
    <name evidence="3" type="ORF">Ciccas_010936</name>
</gene>
<dbReference type="Proteomes" id="UP001626550">
    <property type="component" value="Unassembled WGS sequence"/>
</dbReference>
<evidence type="ECO:0000313" key="4">
    <source>
        <dbReference type="Proteomes" id="UP001626550"/>
    </source>
</evidence>
<keyword evidence="1" id="KW-0472">Membrane</keyword>
<keyword evidence="1" id="KW-0812">Transmembrane</keyword>
<dbReference type="AlphaFoldDB" id="A0ABD2PSQ0"/>
<feature type="signal peptide" evidence="2">
    <location>
        <begin position="1"/>
        <end position="18"/>
    </location>
</feature>
<keyword evidence="2" id="KW-0732">Signal</keyword>
<dbReference type="EMBL" id="JBJKFK010002897">
    <property type="protein sequence ID" value="KAL3310500.1"/>
    <property type="molecule type" value="Genomic_DNA"/>
</dbReference>
<protein>
    <submittedName>
        <fullName evidence="3">Uncharacterized protein</fullName>
    </submittedName>
</protein>